<protein>
    <recommendedName>
        <fullName evidence="3">Esterase FrsA</fullName>
        <ecNumber evidence="3">3.1.1.1</ecNumber>
    </recommendedName>
</protein>
<dbReference type="AlphaFoldDB" id="A0A5J6WSN0"/>
<keyword evidence="1 3" id="KW-0719">Serine esterase</keyword>
<dbReference type="EMBL" id="CP040449">
    <property type="protein sequence ID" value="QFI53820.1"/>
    <property type="molecule type" value="Genomic_DNA"/>
</dbReference>
<evidence type="ECO:0000256" key="4">
    <source>
        <dbReference type="SAM" id="MobiDB-lite"/>
    </source>
</evidence>
<dbReference type="NCBIfam" id="NF003460">
    <property type="entry name" value="PRK05077.1"/>
    <property type="match status" value="1"/>
</dbReference>
<sequence>MEPNDDINLTEKLFTRVKKVQETSQISNRSAPDTDEEPELERPFIDGSYSRNWYRLLRRPSWIWQGADPLELEEVLSRIAISKGERSHKQYLDTVKGYIPGNWNYEWSQLAGRYHQQGKQEAVQGKPDAALESLLKAVRYYSIASYPHLKNDELADQAQLLGTQAYREAGKLFSVPVKELQVPFHGKTIQGFLHLPTTERPVPLVMVSGGIDSLSIDFINLYQKYLEPAGIGMLALDMPGIGYAEQWPLVQDTSRLHQAVLNYLSEVPWVDHQRIAMVGFRLAGNVAARLAFIEPFKLRAVVCIGAGVNQVFMQPELFAKCPRMMRDSLANRLGADAADWDILRTKCQVFSLKVQGLLSTRTSVPILSIGHKQDFICPESDIRALANASRSGKAIVYDKEALLDVHQKGIMETISWLKQHLTI</sequence>
<reference evidence="5 6" key="1">
    <citation type="submission" date="2019-05" db="EMBL/GenBank/DDBJ databases">
        <title>OXA-830, a novel chromosomally encoded expanded-spectrum class D beta-lactamase in Aeromonas simiae.</title>
        <authorList>
            <person name="Zhou W."/>
            <person name="Chen Q."/>
        </authorList>
    </citation>
    <scope>NUCLEOTIDE SEQUENCE [LARGE SCALE GENOMIC DNA]</scope>
    <source>
        <strain evidence="5 6">A6</strain>
    </source>
</reference>
<accession>A0A5J6WSN0</accession>
<dbReference type="InterPro" id="IPR029058">
    <property type="entry name" value="AB_hydrolase_fold"/>
</dbReference>
<organism evidence="5 6">
    <name type="scientific">Aeromonas simiae</name>
    <dbReference type="NCBI Taxonomy" id="218936"/>
    <lineage>
        <taxon>Bacteria</taxon>
        <taxon>Pseudomonadati</taxon>
        <taxon>Pseudomonadota</taxon>
        <taxon>Gammaproteobacteria</taxon>
        <taxon>Aeromonadales</taxon>
        <taxon>Aeromonadaceae</taxon>
        <taxon>Aeromonas</taxon>
    </lineage>
</organism>
<evidence type="ECO:0000256" key="1">
    <source>
        <dbReference type="ARBA" id="ARBA00022487"/>
    </source>
</evidence>
<dbReference type="InterPro" id="IPR043423">
    <property type="entry name" value="FrsA"/>
</dbReference>
<dbReference type="Pfam" id="PF06500">
    <property type="entry name" value="FrsA-like"/>
    <property type="match status" value="1"/>
</dbReference>
<dbReference type="EC" id="3.1.1.1" evidence="3"/>
<dbReference type="PANTHER" id="PTHR22946:SF4">
    <property type="entry name" value="ESTERASE FRSA"/>
    <property type="match status" value="1"/>
</dbReference>
<comment type="catalytic activity">
    <reaction evidence="3">
        <text>a carboxylic ester + H2O = an alcohol + a carboxylate + H(+)</text>
        <dbReference type="Rhea" id="RHEA:21164"/>
        <dbReference type="ChEBI" id="CHEBI:15377"/>
        <dbReference type="ChEBI" id="CHEBI:15378"/>
        <dbReference type="ChEBI" id="CHEBI:29067"/>
        <dbReference type="ChEBI" id="CHEBI:30879"/>
        <dbReference type="ChEBI" id="CHEBI:33308"/>
        <dbReference type="EC" id="3.1.1.1"/>
    </reaction>
</comment>
<dbReference type="InterPro" id="IPR010520">
    <property type="entry name" value="FrsA-like"/>
</dbReference>
<feature type="compositionally biased region" description="Polar residues" evidence="4">
    <location>
        <begin position="22"/>
        <end position="31"/>
    </location>
</feature>
<comment type="similarity">
    <text evidence="3">Belongs to the FrsA family.</text>
</comment>
<dbReference type="Proteomes" id="UP000594034">
    <property type="component" value="Chromosome"/>
</dbReference>
<feature type="region of interest" description="Disordered" evidence="4">
    <location>
        <begin position="21"/>
        <end position="41"/>
    </location>
</feature>
<evidence type="ECO:0000313" key="6">
    <source>
        <dbReference type="Proteomes" id="UP000594034"/>
    </source>
</evidence>
<evidence type="ECO:0000256" key="3">
    <source>
        <dbReference type="HAMAP-Rule" id="MF_01063"/>
    </source>
</evidence>
<dbReference type="GO" id="GO:0106435">
    <property type="term" value="F:carboxylesterase activity"/>
    <property type="evidence" value="ECO:0007669"/>
    <property type="project" value="UniProtKB-EC"/>
</dbReference>
<proteinExistence type="inferred from homology"/>
<comment type="function">
    <text evidence="3">Catalyzes the hydrolysis of esters.</text>
</comment>
<dbReference type="RefSeq" id="WP_193003370.1">
    <property type="nucleotide sequence ID" value="NZ_CP040449.1"/>
</dbReference>
<evidence type="ECO:0000313" key="5">
    <source>
        <dbReference type="EMBL" id="QFI53820.1"/>
    </source>
</evidence>
<gene>
    <name evidence="3 5" type="primary">frsA</name>
    <name evidence="5" type="ORF">FE240_03310</name>
</gene>
<dbReference type="HAMAP" id="MF_01063">
    <property type="entry name" value="FrsA"/>
    <property type="match status" value="1"/>
</dbReference>
<dbReference type="Gene3D" id="3.40.50.1820">
    <property type="entry name" value="alpha/beta hydrolase"/>
    <property type="match status" value="1"/>
</dbReference>
<dbReference type="PANTHER" id="PTHR22946">
    <property type="entry name" value="DIENELACTONE HYDROLASE DOMAIN-CONTAINING PROTEIN-RELATED"/>
    <property type="match status" value="1"/>
</dbReference>
<dbReference type="KEGG" id="asim:FE240_03310"/>
<keyword evidence="6" id="KW-1185">Reference proteome</keyword>
<evidence type="ECO:0000256" key="2">
    <source>
        <dbReference type="ARBA" id="ARBA00022801"/>
    </source>
</evidence>
<dbReference type="InterPro" id="IPR050261">
    <property type="entry name" value="FrsA_esterase"/>
</dbReference>
<keyword evidence="2 3" id="KW-0378">Hydrolase</keyword>
<dbReference type="SUPFAM" id="SSF53474">
    <property type="entry name" value="alpha/beta-Hydrolases"/>
    <property type="match status" value="1"/>
</dbReference>
<name>A0A5J6WSN0_9GAMM</name>